<sequence length="644" mass="69101">MQLSPLQSRLAASVIASCLLVALYFTLFSPHFALAAELKEALPVLLDNVDFDLAADQPERSPLDPVYEPEFPAFDRGIVGRATQLAMALTNNEAMPLNVDAGTTQLFSFAVPKLPARDEGRHPLELRDGHEGPEERNLGSNALEGDAALEARDAQAQAHTLERRQSSRTVYISANTCLQPQPVDPSKTTMDPPQLTLFVSTSASNQSPGPRGDPSSQVAVTFTGGAAMYNVTTPSDEIYLGVYAPNVSSAFSGTYNFQIAASTDGSVFSYSVDQDAGLILVDSDYQGALLMTHNLTDSTDPSAQQQIMNSQPYVMFAQNTKDRSINGLQYSYCGLQNYAQIAATKNGQFASMVTTGMTKRGPGSLPKQEFYFSGLNSSSEYVGILARIGNSSGTDSVLSGGHVFRATSFETNPDHGNCAIIRNLTFCDQVAYSVPSNPNKFGNATVLGQFYDNYAATMYANFNKSLAQIPCEAVSSQRYSLATNCSLCAAAYKEWLCSVTIPRCEDFSHDASYLHPRALVQPFPNGDVLDQEALAAVHFENTSAFNSSRNPMIDQFVQPGPYKEVLPCEDLCYKLAQSCPAAMGFGCPLPGDPGFASSYGQRSSNLSCNYQGSAHLRSAAVPAPAISWALLGGAVVGGLSFVFL</sequence>
<protein>
    <submittedName>
        <fullName evidence="3">Stretch-activated Ca2+-permeable channel component-domain-containing protein</fullName>
    </submittedName>
</protein>
<dbReference type="GO" id="GO:0005262">
    <property type="term" value="F:calcium channel activity"/>
    <property type="evidence" value="ECO:0007669"/>
    <property type="project" value="InterPro"/>
</dbReference>
<feature type="region of interest" description="Disordered" evidence="1">
    <location>
        <begin position="118"/>
        <end position="139"/>
    </location>
</feature>
<evidence type="ECO:0000313" key="3">
    <source>
        <dbReference type="EMBL" id="KAK3358261.1"/>
    </source>
</evidence>
<name>A0AAE0MXT9_9PEZI</name>
<evidence type="ECO:0000256" key="1">
    <source>
        <dbReference type="SAM" id="MobiDB-lite"/>
    </source>
</evidence>
<dbReference type="EMBL" id="JAULSN010000027">
    <property type="protein sequence ID" value="KAK3358261.1"/>
    <property type="molecule type" value="Genomic_DNA"/>
</dbReference>
<keyword evidence="5" id="KW-1185">Reference proteome</keyword>
<reference evidence="3" key="2">
    <citation type="submission" date="2023-06" db="EMBL/GenBank/DDBJ databases">
        <authorList>
            <consortium name="Lawrence Berkeley National Laboratory"/>
            <person name="Haridas S."/>
            <person name="Hensen N."/>
            <person name="Bonometti L."/>
            <person name="Westerberg I."/>
            <person name="Brannstrom I.O."/>
            <person name="Guillou S."/>
            <person name="Cros-Aarteil S."/>
            <person name="Calhoun S."/>
            <person name="Kuo A."/>
            <person name="Mondo S."/>
            <person name="Pangilinan J."/>
            <person name="Riley R."/>
            <person name="Labutti K."/>
            <person name="Andreopoulos B."/>
            <person name="Lipzen A."/>
            <person name="Chen C."/>
            <person name="Yanf M."/>
            <person name="Daum C."/>
            <person name="Ng V."/>
            <person name="Clum A."/>
            <person name="Steindorff A."/>
            <person name="Ohm R."/>
            <person name="Martin F."/>
            <person name="Silar P."/>
            <person name="Natvig D."/>
            <person name="Lalanne C."/>
            <person name="Gautier V."/>
            <person name="Ament-Velasquez S.L."/>
            <person name="Kruys A."/>
            <person name="Hutchinson M.I."/>
            <person name="Powell A.J."/>
            <person name="Barry K."/>
            <person name="Miller A.N."/>
            <person name="Grigoriev I.V."/>
            <person name="Debuchy R."/>
            <person name="Gladieux P."/>
            <person name="Thoren M.H."/>
            <person name="Johannesson H."/>
        </authorList>
    </citation>
    <scope>NUCLEOTIDE SEQUENCE</scope>
    <source>
        <strain evidence="3">CBS 958.72</strain>
    </source>
</reference>
<dbReference type="PANTHER" id="PTHR39142">
    <property type="entry name" value="MID1P"/>
    <property type="match status" value="1"/>
</dbReference>
<dbReference type="PANTHER" id="PTHR39142:SF1">
    <property type="entry name" value="AEL197CP"/>
    <property type="match status" value="1"/>
</dbReference>
<gene>
    <name evidence="4" type="ORF">B0T24DRAFT_625381</name>
    <name evidence="3" type="ORF">B0T24DRAFT_644852</name>
</gene>
<reference evidence="3" key="1">
    <citation type="journal article" date="2023" name="Mol. Phylogenet. Evol.">
        <title>Genome-scale phylogeny and comparative genomics of the fungal order Sordariales.</title>
        <authorList>
            <person name="Hensen N."/>
            <person name="Bonometti L."/>
            <person name="Westerberg I."/>
            <person name="Brannstrom I.O."/>
            <person name="Guillou S."/>
            <person name="Cros-Aarteil S."/>
            <person name="Calhoun S."/>
            <person name="Haridas S."/>
            <person name="Kuo A."/>
            <person name="Mondo S."/>
            <person name="Pangilinan J."/>
            <person name="Riley R."/>
            <person name="LaButti K."/>
            <person name="Andreopoulos B."/>
            <person name="Lipzen A."/>
            <person name="Chen C."/>
            <person name="Yan M."/>
            <person name="Daum C."/>
            <person name="Ng V."/>
            <person name="Clum A."/>
            <person name="Steindorff A."/>
            <person name="Ohm R.A."/>
            <person name="Martin F."/>
            <person name="Silar P."/>
            <person name="Natvig D.O."/>
            <person name="Lalanne C."/>
            <person name="Gautier V."/>
            <person name="Ament-Velasquez S.L."/>
            <person name="Kruys A."/>
            <person name="Hutchinson M.I."/>
            <person name="Powell A.J."/>
            <person name="Barry K."/>
            <person name="Miller A.N."/>
            <person name="Grigoriev I.V."/>
            <person name="Debuchy R."/>
            <person name="Gladieux P."/>
            <person name="Hiltunen Thoren M."/>
            <person name="Johannesson H."/>
        </authorList>
    </citation>
    <scope>NUCLEOTIDE SEQUENCE</scope>
    <source>
        <strain evidence="3">CBS 958.72</strain>
    </source>
</reference>
<comment type="caution">
    <text evidence="3">The sequence shown here is derived from an EMBL/GenBank/DDBJ whole genome shotgun (WGS) entry which is preliminary data.</text>
</comment>
<evidence type="ECO:0000313" key="4">
    <source>
        <dbReference type="EMBL" id="KAK3374014.1"/>
    </source>
</evidence>
<dbReference type="InterPro" id="IPR024338">
    <property type="entry name" value="MID1/Yam8"/>
</dbReference>
<dbReference type="AlphaFoldDB" id="A0AAE0MXT9"/>
<keyword evidence="2" id="KW-0472">Membrane</keyword>
<organism evidence="3 5">
    <name type="scientific">Lasiosphaeria ovina</name>
    <dbReference type="NCBI Taxonomy" id="92902"/>
    <lineage>
        <taxon>Eukaryota</taxon>
        <taxon>Fungi</taxon>
        <taxon>Dikarya</taxon>
        <taxon>Ascomycota</taxon>
        <taxon>Pezizomycotina</taxon>
        <taxon>Sordariomycetes</taxon>
        <taxon>Sordariomycetidae</taxon>
        <taxon>Sordariales</taxon>
        <taxon>Lasiosphaeriaceae</taxon>
        <taxon>Lasiosphaeria</taxon>
    </lineage>
</organism>
<keyword evidence="2" id="KW-1133">Transmembrane helix</keyword>
<dbReference type="InterPro" id="IPR036790">
    <property type="entry name" value="Frizzled_dom_sf"/>
</dbReference>
<feature type="compositionally biased region" description="Basic and acidic residues" evidence="1">
    <location>
        <begin position="118"/>
        <end position="137"/>
    </location>
</feature>
<proteinExistence type="predicted"/>
<dbReference type="Gene3D" id="1.10.2000.10">
    <property type="entry name" value="Frizzled cysteine-rich domain"/>
    <property type="match status" value="1"/>
</dbReference>
<dbReference type="Proteomes" id="UP001287356">
    <property type="component" value="Unassembled WGS sequence"/>
</dbReference>
<feature type="transmembrane region" description="Helical" evidence="2">
    <location>
        <begin position="625"/>
        <end position="643"/>
    </location>
</feature>
<evidence type="ECO:0000313" key="5">
    <source>
        <dbReference type="Proteomes" id="UP001287356"/>
    </source>
</evidence>
<accession>A0AAE0MXT9</accession>
<keyword evidence="2" id="KW-0812">Transmembrane</keyword>
<dbReference type="GO" id="GO:0098703">
    <property type="term" value="P:calcium ion import across plasma membrane"/>
    <property type="evidence" value="ECO:0007669"/>
    <property type="project" value="InterPro"/>
</dbReference>
<dbReference type="Pfam" id="PF12929">
    <property type="entry name" value="Mid1"/>
    <property type="match status" value="1"/>
</dbReference>
<dbReference type="EMBL" id="JAULSN010000004">
    <property type="protein sequence ID" value="KAK3374014.1"/>
    <property type="molecule type" value="Genomic_DNA"/>
</dbReference>
<evidence type="ECO:0000256" key="2">
    <source>
        <dbReference type="SAM" id="Phobius"/>
    </source>
</evidence>